<accession>A0AAU7CN54</accession>
<dbReference type="PANTHER" id="PTHR35811:SF1">
    <property type="entry name" value="HTH OST-TYPE DOMAIN-CONTAINING PROTEIN"/>
    <property type="match status" value="1"/>
</dbReference>
<dbReference type="Pfam" id="PF01936">
    <property type="entry name" value="NYN"/>
    <property type="match status" value="1"/>
</dbReference>
<dbReference type="PANTHER" id="PTHR35811">
    <property type="entry name" value="SLR1870 PROTEIN"/>
    <property type="match status" value="1"/>
</dbReference>
<protein>
    <submittedName>
        <fullName evidence="2">NYN domain-containing protein</fullName>
    </submittedName>
</protein>
<dbReference type="EMBL" id="CP155447">
    <property type="protein sequence ID" value="XBH06498.1"/>
    <property type="molecule type" value="Genomic_DNA"/>
</dbReference>
<evidence type="ECO:0000313" key="2">
    <source>
        <dbReference type="EMBL" id="XBH06498.1"/>
    </source>
</evidence>
<dbReference type="InterPro" id="IPR021139">
    <property type="entry name" value="NYN"/>
</dbReference>
<name>A0AAU7CN54_9BACT</name>
<dbReference type="GO" id="GO:0004540">
    <property type="term" value="F:RNA nuclease activity"/>
    <property type="evidence" value="ECO:0007669"/>
    <property type="project" value="InterPro"/>
</dbReference>
<organism evidence="2">
    <name type="scientific">Singulisphaera sp. Ch08</name>
    <dbReference type="NCBI Taxonomy" id="3120278"/>
    <lineage>
        <taxon>Bacteria</taxon>
        <taxon>Pseudomonadati</taxon>
        <taxon>Planctomycetota</taxon>
        <taxon>Planctomycetia</taxon>
        <taxon>Isosphaerales</taxon>
        <taxon>Isosphaeraceae</taxon>
        <taxon>Singulisphaera</taxon>
    </lineage>
</organism>
<dbReference type="Gene3D" id="3.40.50.1010">
    <property type="entry name" value="5'-nuclease"/>
    <property type="match status" value="1"/>
</dbReference>
<proteinExistence type="predicted"/>
<sequence length="184" mass="21205">MSKTERERSLAVFVDLENLAMGFQNQRKTKFEIQKVLERLVEKGKLIVKKAYADWNRYQNYTAPFHEAAIELIEIPKRSQTGKNSADIRLVVDAMDLAWSKPHIDTFVIVSGDSDFSPLASKLKENGKHVIGLGMKGSTSNLLRDNCDEFIYYEDLERQEQDEQELAVNVFADMPERNARFIRC</sequence>
<reference evidence="2" key="1">
    <citation type="submission" date="2024-05" db="EMBL/GenBank/DDBJ databases">
        <title>Planctomycetes of the genus Singulisphaera possess chitinolytic capabilities.</title>
        <authorList>
            <person name="Ivanova A."/>
        </authorList>
    </citation>
    <scope>NUCLEOTIDE SEQUENCE</scope>
    <source>
        <strain evidence="2">Ch08T</strain>
    </source>
</reference>
<gene>
    <name evidence="2" type="ORF">V5E97_10795</name>
</gene>
<dbReference type="RefSeq" id="WP_406699348.1">
    <property type="nucleotide sequence ID" value="NZ_CP155447.1"/>
</dbReference>
<evidence type="ECO:0000259" key="1">
    <source>
        <dbReference type="Pfam" id="PF01936"/>
    </source>
</evidence>
<dbReference type="CDD" id="cd11297">
    <property type="entry name" value="PIN_LabA-like_N_1"/>
    <property type="match status" value="1"/>
</dbReference>
<feature type="domain" description="NYN" evidence="1">
    <location>
        <begin position="10"/>
        <end position="153"/>
    </location>
</feature>
<dbReference type="AlphaFoldDB" id="A0AAU7CN54"/>